<dbReference type="OrthoDB" id="3552888at2759"/>
<gene>
    <name evidence="2" type="ORF">BKA67DRAFT_665625</name>
</gene>
<keyword evidence="1" id="KW-0732">Signal</keyword>
<reference evidence="2" key="1">
    <citation type="journal article" date="2021" name="Nat. Commun.">
        <title>Genetic determinants of endophytism in the Arabidopsis root mycobiome.</title>
        <authorList>
            <person name="Mesny F."/>
            <person name="Miyauchi S."/>
            <person name="Thiergart T."/>
            <person name="Pickel B."/>
            <person name="Atanasova L."/>
            <person name="Karlsson M."/>
            <person name="Huettel B."/>
            <person name="Barry K.W."/>
            <person name="Haridas S."/>
            <person name="Chen C."/>
            <person name="Bauer D."/>
            <person name="Andreopoulos W."/>
            <person name="Pangilinan J."/>
            <person name="LaButti K."/>
            <person name="Riley R."/>
            <person name="Lipzen A."/>
            <person name="Clum A."/>
            <person name="Drula E."/>
            <person name="Henrissat B."/>
            <person name="Kohler A."/>
            <person name="Grigoriev I.V."/>
            <person name="Martin F.M."/>
            <person name="Hacquard S."/>
        </authorList>
    </citation>
    <scope>NUCLEOTIDE SEQUENCE</scope>
    <source>
        <strain evidence="2">MPI-SDFR-AT-0073</strain>
    </source>
</reference>
<feature type="chain" id="PRO_5040315915" evidence="1">
    <location>
        <begin position="19"/>
        <end position="195"/>
    </location>
</feature>
<dbReference type="GeneID" id="70137467"/>
<feature type="signal peptide" evidence="1">
    <location>
        <begin position="1"/>
        <end position="18"/>
    </location>
</feature>
<organism evidence="2 3">
    <name type="scientific">Truncatella angustata</name>
    <dbReference type="NCBI Taxonomy" id="152316"/>
    <lineage>
        <taxon>Eukaryota</taxon>
        <taxon>Fungi</taxon>
        <taxon>Dikarya</taxon>
        <taxon>Ascomycota</taxon>
        <taxon>Pezizomycotina</taxon>
        <taxon>Sordariomycetes</taxon>
        <taxon>Xylariomycetidae</taxon>
        <taxon>Amphisphaeriales</taxon>
        <taxon>Sporocadaceae</taxon>
        <taxon>Truncatella</taxon>
    </lineage>
</organism>
<dbReference type="RefSeq" id="XP_045950954.1">
    <property type="nucleotide sequence ID" value="XM_046108576.1"/>
</dbReference>
<dbReference type="Proteomes" id="UP000758603">
    <property type="component" value="Unassembled WGS sequence"/>
</dbReference>
<comment type="caution">
    <text evidence="2">The sequence shown here is derived from an EMBL/GenBank/DDBJ whole genome shotgun (WGS) entry which is preliminary data.</text>
</comment>
<keyword evidence="3" id="KW-1185">Reference proteome</keyword>
<evidence type="ECO:0000313" key="3">
    <source>
        <dbReference type="Proteomes" id="UP000758603"/>
    </source>
</evidence>
<evidence type="ECO:0000256" key="1">
    <source>
        <dbReference type="SAM" id="SignalP"/>
    </source>
</evidence>
<proteinExistence type="predicted"/>
<evidence type="ECO:0000313" key="2">
    <source>
        <dbReference type="EMBL" id="KAH6638682.1"/>
    </source>
</evidence>
<sequence length="195" mass="21291">MVAARLLLALVGIPLTMGSALQGISRGLDVDEGMIWTGPIFPGDKPTRLTGTVEDVYAQIMAINPNYDPDDSLEAETRNITLTDDGDLPKPRYFPGDADFTKFQCGNMATGQKNKIQEQDAETHTYCKTVAKYINCIEFNCCSYSKGKSGSLGSTFPYTIWVGYANCRHNLATHPKDYTYPGGNINGACRNGDGR</sequence>
<protein>
    <submittedName>
        <fullName evidence="2">Uncharacterized protein</fullName>
    </submittedName>
</protein>
<dbReference type="EMBL" id="JAGPXC010000015">
    <property type="protein sequence ID" value="KAH6638682.1"/>
    <property type="molecule type" value="Genomic_DNA"/>
</dbReference>
<name>A0A9P8RJC7_9PEZI</name>
<dbReference type="AlphaFoldDB" id="A0A9P8RJC7"/>
<accession>A0A9P8RJC7</accession>